<protein>
    <submittedName>
        <fullName evidence="2">Uncharacterized protein</fullName>
    </submittedName>
</protein>
<evidence type="ECO:0000313" key="3">
    <source>
        <dbReference type="Proteomes" id="UP000734823"/>
    </source>
</evidence>
<dbReference type="Proteomes" id="UP000734823">
    <property type="component" value="Unassembled WGS sequence"/>
</dbReference>
<name>A0ABR7L368_9PSEU</name>
<accession>A0ABR7L368</accession>
<sequence length="205" mass="21264">MIRFLAILALVIRLALHRRPPGGGDGPNPPPTGKPGDGGDGKPSQSTGKVDASSDVGKAQDTTAEIAKRGRPGGEGTTGRPGEGSGPKKDPLDGKTSYGKNAVPHFRKHAQHIRTAARADGVEIPGGAGKPETQQAMKDYIQRVVDNPEQVGVGRYMSVEGAIWSRRGDLIIVRKPDGEWITALSVKSGGAAGGAPWNNPSTPAN</sequence>
<reference evidence="2 3" key="1">
    <citation type="submission" date="2020-06" db="EMBL/GenBank/DDBJ databases">
        <title>Actinokineospora xiongansis sp. nov., isolated from soil of Baiyangdian.</title>
        <authorList>
            <person name="Zhang X."/>
        </authorList>
    </citation>
    <scope>NUCLEOTIDE SEQUENCE [LARGE SCALE GENOMIC DNA]</scope>
    <source>
        <strain evidence="2 3">HBU206404</strain>
    </source>
</reference>
<evidence type="ECO:0000313" key="2">
    <source>
        <dbReference type="EMBL" id="MBC6447134.1"/>
    </source>
</evidence>
<organism evidence="2 3">
    <name type="scientific">Actinokineospora xionganensis</name>
    <dbReference type="NCBI Taxonomy" id="2684470"/>
    <lineage>
        <taxon>Bacteria</taxon>
        <taxon>Bacillati</taxon>
        <taxon>Actinomycetota</taxon>
        <taxon>Actinomycetes</taxon>
        <taxon>Pseudonocardiales</taxon>
        <taxon>Pseudonocardiaceae</taxon>
        <taxon>Actinokineospora</taxon>
    </lineage>
</organism>
<evidence type="ECO:0000256" key="1">
    <source>
        <dbReference type="SAM" id="MobiDB-lite"/>
    </source>
</evidence>
<keyword evidence="3" id="KW-1185">Reference proteome</keyword>
<dbReference type="RefSeq" id="WP_187219593.1">
    <property type="nucleotide sequence ID" value="NZ_JABVED010000003.1"/>
</dbReference>
<feature type="region of interest" description="Disordered" evidence="1">
    <location>
        <begin position="18"/>
        <end position="101"/>
    </location>
</feature>
<proteinExistence type="predicted"/>
<feature type="compositionally biased region" description="Gly residues" evidence="1">
    <location>
        <begin position="73"/>
        <end position="85"/>
    </location>
</feature>
<comment type="caution">
    <text evidence="2">The sequence shown here is derived from an EMBL/GenBank/DDBJ whole genome shotgun (WGS) entry which is preliminary data.</text>
</comment>
<gene>
    <name evidence="2" type="ORF">GPZ80_08110</name>
</gene>
<dbReference type="EMBL" id="JABVED010000003">
    <property type="protein sequence ID" value="MBC6447134.1"/>
    <property type="molecule type" value="Genomic_DNA"/>
</dbReference>